<accession>A0A7M5XI54</accession>
<dbReference type="Proteomes" id="UP000594262">
    <property type="component" value="Unplaced"/>
</dbReference>
<protein>
    <recommendedName>
        <fullName evidence="3">GIY-YIG domain-containing protein</fullName>
    </recommendedName>
</protein>
<proteinExistence type="predicted"/>
<keyword evidence="2" id="KW-1185">Reference proteome</keyword>
<dbReference type="EnsemblMetazoa" id="CLYHEMT023948.3">
    <property type="protein sequence ID" value="CLYHEMP023948.3"/>
    <property type="gene ID" value="CLYHEMG023948"/>
</dbReference>
<dbReference type="EnsemblMetazoa" id="CLYHEMT023948.2">
    <property type="protein sequence ID" value="CLYHEMP023948.2"/>
    <property type="gene ID" value="CLYHEMG023948"/>
</dbReference>
<evidence type="ECO:0000313" key="2">
    <source>
        <dbReference type="Proteomes" id="UP000594262"/>
    </source>
</evidence>
<evidence type="ECO:0008006" key="3">
    <source>
        <dbReference type="Google" id="ProtNLM"/>
    </source>
</evidence>
<reference evidence="1" key="1">
    <citation type="submission" date="2021-01" db="UniProtKB">
        <authorList>
            <consortium name="EnsemblMetazoa"/>
        </authorList>
    </citation>
    <scope>IDENTIFICATION</scope>
</reference>
<evidence type="ECO:0000313" key="1">
    <source>
        <dbReference type="EnsemblMetazoa" id="CLYHEMP023948.3"/>
    </source>
</evidence>
<dbReference type="AlphaFoldDB" id="A0A7M5XI54"/>
<sequence length="113" mass="13452">MVSCKCEKRYVGETKLKVSTRIQQHEKTIRDEKWDISGVSFHAKTCKEEFDWVSTLKIEDRKFDRKVREALEIQFRATSPRNEHGLNQDDGQYVTTAFWKPMLSYLRENSLHL</sequence>
<name>A0A7M5XI54_9CNID</name>
<dbReference type="OrthoDB" id="5982168at2759"/>
<organism evidence="1 2">
    <name type="scientific">Clytia hemisphaerica</name>
    <dbReference type="NCBI Taxonomy" id="252671"/>
    <lineage>
        <taxon>Eukaryota</taxon>
        <taxon>Metazoa</taxon>
        <taxon>Cnidaria</taxon>
        <taxon>Hydrozoa</taxon>
        <taxon>Hydroidolina</taxon>
        <taxon>Leptothecata</taxon>
        <taxon>Obeliida</taxon>
        <taxon>Clytiidae</taxon>
        <taxon>Clytia</taxon>
    </lineage>
</organism>